<sequence length="69" mass="7335">MGIMPLIAGPVTIPFPGQWSAPGPTVAPGTPSTASCADAPMEFGIVIDAWADCGTPHPQWSHYIDWRRC</sequence>
<name>A0ABR4Z4C6_9NOCA</name>
<proteinExistence type="predicted"/>
<organism evidence="1 2">
    <name type="scientific">Nocardia vulneris</name>
    <dbReference type="NCBI Taxonomy" id="1141657"/>
    <lineage>
        <taxon>Bacteria</taxon>
        <taxon>Bacillati</taxon>
        <taxon>Actinomycetota</taxon>
        <taxon>Actinomycetes</taxon>
        <taxon>Mycobacteriales</taxon>
        <taxon>Nocardiaceae</taxon>
        <taxon>Nocardia</taxon>
    </lineage>
</organism>
<comment type="caution">
    <text evidence="1">The sequence shown here is derived from an EMBL/GenBank/DDBJ whole genome shotgun (WGS) entry which is preliminary data.</text>
</comment>
<dbReference type="EMBL" id="JNFP01000077">
    <property type="protein sequence ID" value="KIA60171.1"/>
    <property type="molecule type" value="Genomic_DNA"/>
</dbReference>
<reference evidence="1 2" key="1">
    <citation type="journal article" date="2014" name="Int. J. Syst. Evol. Microbiol.">
        <title>Nocardia vulneris sp. nov., isolated from wounds of human patients in North America.</title>
        <authorList>
            <person name="Lasker B.A."/>
            <person name="Bell M."/>
            <person name="Klenk H.P."/>
            <person name="Sproer C."/>
            <person name="Schumann C."/>
            <person name="Schumann P."/>
            <person name="Brown J.M."/>
        </authorList>
    </citation>
    <scope>NUCLEOTIDE SEQUENCE [LARGE SCALE GENOMIC DNA]</scope>
    <source>
        <strain evidence="1 2">W9851</strain>
    </source>
</reference>
<evidence type="ECO:0000313" key="2">
    <source>
        <dbReference type="Proteomes" id="UP000031364"/>
    </source>
</evidence>
<keyword evidence="2" id="KW-1185">Reference proteome</keyword>
<protein>
    <submittedName>
        <fullName evidence="1">Uncharacterized protein</fullName>
    </submittedName>
</protein>
<dbReference type="RefSeq" id="WP_043681083.1">
    <property type="nucleotide sequence ID" value="NZ_BDCI01000008.1"/>
</dbReference>
<gene>
    <name evidence="1" type="ORF">FG87_38510</name>
</gene>
<dbReference type="Proteomes" id="UP000031364">
    <property type="component" value="Unassembled WGS sequence"/>
</dbReference>
<accession>A0ABR4Z4C6</accession>
<evidence type="ECO:0000313" key="1">
    <source>
        <dbReference type="EMBL" id="KIA60171.1"/>
    </source>
</evidence>